<feature type="region of interest" description="Disordered" evidence="1">
    <location>
        <begin position="409"/>
        <end position="432"/>
    </location>
</feature>
<evidence type="ECO:0000313" key="4">
    <source>
        <dbReference type="Proteomes" id="UP000886520"/>
    </source>
</evidence>
<reference evidence="3" key="1">
    <citation type="submission" date="2021-01" db="EMBL/GenBank/DDBJ databases">
        <title>Adiantum capillus-veneris genome.</title>
        <authorList>
            <person name="Fang Y."/>
            <person name="Liao Q."/>
        </authorList>
    </citation>
    <scope>NUCLEOTIDE SEQUENCE</scope>
    <source>
        <strain evidence="3">H3</strain>
        <tissue evidence="3">Leaf</tissue>
    </source>
</reference>
<proteinExistence type="predicted"/>
<gene>
    <name evidence="3" type="ORF">GOP47_0015540</name>
</gene>
<dbReference type="OrthoDB" id="188042at2759"/>
<evidence type="ECO:0008006" key="5">
    <source>
        <dbReference type="Google" id="ProtNLM"/>
    </source>
</evidence>
<comment type="caution">
    <text evidence="3">The sequence shown here is derived from an EMBL/GenBank/DDBJ whole genome shotgun (WGS) entry which is preliminary data.</text>
</comment>
<feature type="region of interest" description="Disordered" evidence="1">
    <location>
        <begin position="91"/>
        <end position="112"/>
    </location>
</feature>
<dbReference type="PANTHER" id="PTHR48173">
    <property type="entry name" value="GNK2-HOMOLOGOUS DOMAIN-CONTAINING PROTEIN"/>
    <property type="match status" value="1"/>
</dbReference>
<organism evidence="3 4">
    <name type="scientific">Adiantum capillus-veneris</name>
    <name type="common">Maidenhair fern</name>
    <dbReference type="NCBI Taxonomy" id="13818"/>
    <lineage>
        <taxon>Eukaryota</taxon>
        <taxon>Viridiplantae</taxon>
        <taxon>Streptophyta</taxon>
        <taxon>Embryophyta</taxon>
        <taxon>Tracheophyta</taxon>
        <taxon>Polypodiopsida</taxon>
        <taxon>Polypodiidae</taxon>
        <taxon>Polypodiales</taxon>
        <taxon>Pteridineae</taxon>
        <taxon>Pteridaceae</taxon>
        <taxon>Vittarioideae</taxon>
        <taxon>Adiantum</taxon>
    </lineage>
</organism>
<feature type="chain" id="PRO_5039528483" description="Vacuolar protein sorting-associated protein 62" evidence="2">
    <location>
        <begin position="32"/>
        <end position="432"/>
    </location>
</feature>
<dbReference type="Proteomes" id="UP000886520">
    <property type="component" value="Chromosome 15"/>
</dbReference>
<sequence length="432" mass="46931">MACSSIERLGWLCSLCRCFLLLLLCLPLNSAAVSFIRANNGIAQSADIATSGPGTLSCGVESGTNGDASVPCLKSALAFSLTGIPYVGQLDSRSSSSGSIDSGTEDAASEPHLQNSSLALSGVPSVEQIKSLISTYGPIIYFHPKEQYFPASVDWFFGKGALLYSKGQSAPTVIARDGSNLPAGGSDDGEYWIDFPNDGTAGEVRIGSLQTAKVYAHAKQMFGVFTDIALWIFYPFNGAARARFEIIDLDLGKIGEHVSDWEHVTLRIDNLTGKLSRVFFSQHSGGVWVDPIDLEYADGSKFVVYASRSGHASYPHPGIHLLGDHGVGLRNDADKSQYILDASRNFKIVSADYLGFGNAPEEPAWLQFMRKWGPKLDYEAKEEIDKAIQTAPFFLRHKLRSLANKLPNEVMGEEGPTGPKEKASWTKDEQMW</sequence>
<keyword evidence="2" id="KW-0732">Signal</keyword>
<protein>
    <recommendedName>
        <fullName evidence="5">Vacuolar protein sorting-associated protein 62</fullName>
    </recommendedName>
</protein>
<dbReference type="InterPro" id="IPR009291">
    <property type="entry name" value="Vps62"/>
</dbReference>
<dbReference type="PANTHER" id="PTHR48173:SF2">
    <property type="entry name" value="VACUOLAR PROTEIN SORTING-ASSOCIATED PROTEIN 62"/>
    <property type="match status" value="1"/>
</dbReference>
<feature type="compositionally biased region" description="Basic and acidic residues" evidence="1">
    <location>
        <begin position="419"/>
        <end position="432"/>
    </location>
</feature>
<dbReference type="EMBL" id="JABFUD020000015">
    <property type="protein sequence ID" value="KAI5069239.1"/>
    <property type="molecule type" value="Genomic_DNA"/>
</dbReference>
<feature type="compositionally biased region" description="Low complexity" evidence="1">
    <location>
        <begin position="91"/>
        <end position="102"/>
    </location>
</feature>
<evidence type="ECO:0000313" key="3">
    <source>
        <dbReference type="EMBL" id="KAI5069239.1"/>
    </source>
</evidence>
<evidence type="ECO:0000256" key="1">
    <source>
        <dbReference type="SAM" id="MobiDB-lite"/>
    </source>
</evidence>
<keyword evidence="4" id="KW-1185">Reference proteome</keyword>
<dbReference type="AlphaFoldDB" id="A0A9D4UKJ5"/>
<evidence type="ECO:0000256" key="2">
    <source>
        <dbReference type="SAM" id="SignalP"/>
    </source>
</evidence>
<dbReference type="Pfam" id="PF06101">
    <property type="entry name" value="Vps62"/>
    <property type="match status" value="1"/>
</dbReference>
<accession>A0A9D4UKJ5</accession>
<feature type="signal peptide" evidence="2">
    <location>
        <begin position="1"/>
        <end position="31"/>
    </location>
</feature>
<name>A0A9D4UKJ5_ADICA</name>